<evidence type="ECO:0000256" key="2">
    <source>
        <dbReference type="ARBA" id="ARBA00023125"/>
    </source>
</evidence>
<dbReference type="PANTHER" id="PTHR43537:SF41">
    <property type="entry name" value="TRANSCRIPTIONAL REGULATORY PROTEIN"/>
    <property type="match status" value="1"/>
</dbReference>
<keyword evidence="2" id="KW-0238">DNA-binding</keyword>
<dbReference type="Pfam" id="PF07729">
    <property type="entry name" value="FCD"/>
    <property type="match status" value="1"/>
</dbReference>
<evidence type="ECO:0000313" key="5">
    <source>
        <dbReference type="EMBL" id="MCF2947714.1"/>
    </source>
</evidence>
<dbReference type="InterPro" id="IPR008920">
    <property type="entry name" value="TF_FadR/GntR_C"/>
</dbReference>
<proteinExistence type="predicted"/>
<dbReference type="RefSeq" id="WP_235311249.1">
    <property type="nucleotide sequence ID" value="NZ_JAKGAS010000003.1"/>
</dbReference>
<dbReference type="CDD" id="cd07377">
    <property type="entry name" value="WHTH_GntR"/>
    <property type="match status" value="1"/>
</dbReference>
<dbReference type="SMART" id="SM00895">
    <property type="entry name" value="FCD"/>
    <property type="match status" value="1"/>
</dbReference>
<dbReference type="EMBL" id="JAKGAS010000003">
    <property type="protein sequence ID" value="MCF2947714.1"/>
    <property type="molecule type" value="Genomic_DNA"/>
</dbReference>
<dbReference type="SMART" id="SM00345">
    <property type="entry name" value="HTH_GNTR"/>
    <property type="match status" value="1"/>
</dbReference>
<protein>
    <submittedName>
        <fullName evidence="5">GntR family transcriptional regulator</fullName>
    </submittedName>
</protein>
<gene>
    <name evidence="5" type="ORF">L0668_06330</name>
</gene>
<dbReference type="InterPro" id="IPR036388">
    <property type="entry name" value="WH-like_DNA-bd_sf"/>
</dbReference>
<dbReference type="InterPro" id="IPR000524">
    <property type="entry name" value="Tscrpt_reg_HTH_GntR"/>
</dbReference>
<dbReference type="Proteomes" id="UP001521137">
    <property type="component" value="Unassembled WGS sequence"/>
</dbReference>
<name>A0ABS9D462_9ALTE</name>
<keyword evidence="1" id="KW-0805">Transcription regulation</keyword>
<keyword evidence="3" id="KW-0804">Transcription</keyword>
<dbReference type="SUPFAM" id="SSF46785">
    <property type="entry name" value="Winged helix' DNA-binding domain"/>
    <property type="match status" value="1"/>
</dbReference>
<dbReference type="PRINTS" id="PR00035">
    <property type="entry name" value="HTHGNTR"/>
</dbReference>
<keyword evidence="6" id="KW-1185">Reference proteome</keyword>
<dbReference type="Gene3D" id="1.20.120.530">
    <property type="entry name" value="GntR ligand-binding domain-like"/>
    <property type="match status" value="1"/>
</dbReference>
<dbReference type="Gene3D" id="1.10.10.10">
    <property type="entry name" value="Winged helix-like DNA-binding domain superfamily/Winged helix DNA-binding domain"/>
    <property type="match status" value="1"/>
</dbReference>
<reference evidence="5 6" key="1">
    <citation type="submission" date="2022-01" db="EMBL/GenBank/DDBJ databases">
        <title>Paraglaciecola sp. G1-23.</title>
        <authorList>
            <person name="Jin M.S."/>
            <person name="Han D.M."/>
            <person name="Kim H.M."/>
            <person name="Jeon C.O."/>
        </authorList>
    </citation>
    <scope>NUCLEOTIDE SEQUENCE [LARGE SCALE GENOMIC DNA]</scope>
    <source>
        <strain evidence="5 6">G1-23</strain>
    </source>
</reference>
<sequence>MPSQTAENLYQQLKQDILEHKLLQGSVLKQEELSTRYGVSRIPIRDVLQRLKAEGWLIQSGKCGVMVNPLTAKEAEDLYMMRMRLEPLLLGYAIPHIKHKTLGEAADILEQLKSKELTAQQHGELNWQFHTCLCQVANRPTLLSTIHNLHQLCSRYIGFHAMQLNYLETAQSEHIDLMAAIKNKQVKKAQTILEKHIANAGKILVDYLTANTLSS</sequence>
<evidence type="ECO:0000256" key="3">
    <source>
        <dbReference type="ARBA" id="ARBA00023163"/>
    </source>
</evidence>
<accession>A0ABS9D462</accession>
<dbReference type="PROSITE" id="PS50949">
    <property type="entry name" value="HTH_GNTR"/>
    <property type="match status" value="1"/>
</dbReference>
<evidence type="ECO:0000256" key="1">
    <source>
        <dbReference type="ARBA" id="ARBA00023015"/>
    </source>
</evidence>
<dbReference type="SUPFAM" id="SSF48008">
    <property type="entry name" value="GntR ligand-binding domain-like"/>
    <property type="match status" value="1"/>
</dbReference>
<comment type="caution">
    <text evidence="5">The sequence shown here is derived from an EMBL/GenBank/DDBJ whole genome shotgun (WGS) entry which is preliminary data.</text>
</comment>
<dbReference type="InterPro" id="IPR011711">
    <property type="entry name" value="GntR_C"/>
</dbReference>
<evidence type="ECO:0000259" key="4">
    <source>
        <dbReference type="PROSITE" id="PS50949"/>
    </source>
</evidence>
<dbReference type="Pfam" id="PF00392">
    <property type="entry name" value="GntR"/>
    <property type="match status" value="1"/>
</dbReference>
<dbReference type="InterPro" id="IPR036390">
    <property type="entry name" value="WH_DNA-bd_sf"/>
</dbReference>
<feature type="domain" description="HTH gntR-type" evidence="4">
    <location>
        <begin position="3"/>
        <end position="70"/>
    </location>
</feature>
<evidence type="ECO:0000313" key="6">
    <source>
        <dbReference type="Proteomes" id="UP001521137"/>
    </source>
</evidence>
<organism evidence="5 6">
    <name type="scientific">Paraglaciecola algarum</name>
    <dbReference type="NCBI Taxonomy" id="3050085"/>
    <lineage>
        <taxon>Bacteria</taxon>
        <taxon>Pseudomonadati</taxon>
        <taxon>Pseudomonadota</taxon>
        <taxon>Gammaproteobacteria</taxon>
        <taxon>Alteromonadales</taxon>
        <taxon>Alteromonadaceae</taxon>
        <taxon>Paraglaciecola</taxon>
    </lineage>
</organism>
<dbReference type="PANTHER" id="PTHR43537">
    <property type="entry name" value="TRANSCRIPTIONAL REGULATOR, GNTR FAMILY"/>
    <property type="match status" value="1"/>
</dbReference>